<dbReference type="AlphaFoldDB" id="A0AA39IXJ9"/>
<accession>A0AA39IXJ9</accession>
<sequence length="74" mass="8570">MPQKLYIFVLSLDISMIISSFSSLLAHQGGLCLCHRLTWSRSWSFFLRCHSAHSPFVRFNLQFLSPCKTVDYLS</sequence>
<gene>
    <name evidence="2" type="ORF">EV421DRAFT_1852436</name>
</gene>
<organism evidence="2 3">
    <name type="scientific">Armillaria borealis</name>
    <dbReference type="NCBI Taxonomy" id="47425"/>
    <lineage>
        <taxon>Eukaryota</taxon>
        <taxon>Fungi</taxon>
        <taxon>Dikarya</taxon>
        <taxon>Basidiomycota</taxon>
        <taxon>Agaricomycotina</taxon>
        <taxon>Agaricomycetes</taxon>
        <taxon>Agaricomycetidae</taxon>
        <taxon>Agaricales</taxon>
        <taxon>Marasmiineae</taxon>
        <taxon>Physalacriaceae</taxon>
        <taxon>Armillaria</taxon>
    </lineage>
</organism>
<name>A0AA39IXJ9_9AGAR</name>
<keyword evidence="1" id="KW-1133">Transmembrane helix</keyword>
<dbReference type="Proteomes" id="UP001175226">
    <property type="component" value="Unassembled WGS sequence"/>
</dbReference>
<dbReference type="EMBL" id="JAUEPT010000108">
    <property type="protein sequence ID" value="KAK0431715.1"/>
    <property type="molecule type" value="Genomic_DNA"/>
</dbReference>
<keyword evidence="1" id="KW-0472">Membrane</keyword>
<evidence type="ECO:0000313" key="3">
    <source>
        <dbReference type="Proteomes" id="UP001175226"/>
    </source>
</evidence>
<reference evidence="2" key="1">
    <citation type="submission" date="2023-06" db="EMBL/GenBank/DDBJ databases">
        <authorList>
            <consortium name="Lawrence Berkeley National Laboratory"/>
            <person name="Ahrendt S."/>
            <person name="Sahu N."/>
            <person name="Indic B."/>
            <person name="Wong-Bajracharya J."/>
            <person name="Merenyi Z."/>
            <person name="Ke H.-M."/>
            <person name="Monk M."/>
            <person name="Kocsube S."/>
            <person name="Drula E."/>
            <person name="Lipzen A."/>
            <person name="Balint B."/>
            <person name="Henrissat B."/>
            <person name="Andreopoulos B."/>
            <person name="Martin F.M."/>
            <person name="Harder C.B."/>
            <person name="Rigling D."/>
            <person name="Ford K.L."/>
            <person name="Foster G.D."/>
            <person name="Pangilinan J."/>
            <person name="Papanicolaou A."/>
            <person name="Barry K."/>
            <person name="LaButti K."/>
            <person name="Viragh M."/>
            <person name="Koriabine M."/>
            <person name="Yan M."/>
            <person name="Riley R."/>
            <person name="Champramary S."/>
            <person name="Plett K.L."/>
            <person name="Tsai I.J."/>
            <person name="Slot J."/>
            <person name="Sipos G."/>
            <person name="Plett J."/>
            <person name="Nagy L.G."/>
            <person name="Grigoriev I.V."/>
        </authorList>
    </citation>
    <scope>NUCLEOTIDE SEQUENCE</scope>
    <source>
        <strain evidence="2">FPL87.14</strain>
    </source>
</reference>
<comment type="caution">
    <text evidence="2">The sequence shown here is derived from an EMBL/GenBank/DDBJ whole genome shotgun (WGS) entry which is preliminary data.</text>
</comment>
<evidence type="ECO:0000256" key="1">
    <source>
        <dbReference type="SAM" id="Phobius"/>
    </source>
</evidence>
<proteinExistence type="predicted"/>
<keyword evidence="1" id="KW-0812">Transmembrane</keyword>
<protein>
    <submittedName>
        <fullName evidence="2">Uncharacterized protein</fullName>
    </submittedName>
</protein>
<keyword evidence="3" id="KW-1185">Reference proteome</keyword>
<evidence type="ECO:0000313" key="2">
    <source>
        <dbReference type="EMBL" id="KAK0431715.1"/>
    </source>
</evidence>
<feature type="transmembrane region" description="Helical" evidence="1">
    <location>
        <begin position="6"/>
        <end position="26"/>
    </location>
</feature>